<accession>A0ABU2P2K7</accession>
<gene>
    <name evidence="1" type="ORF">RM641_00885</name>
</gene>
<name>A0ABU2P2K7_9ACTN</name>
<keyword evidence="2" id="KW-1185">Reference proteome</keyword>
<evidence type="ECO:0000313" key="2">
    <source>
        <dbReference type="Proteomes" id="UP001183586"/>
    </source>
</evidence>
<dbReference type="Proteomes" id="UP001183586">
    <property type="component" value="Unassembled WGS sequence"/>
</dbReference>
<reference evidence="2" key="1">
    <citation type="submission" date="2023-07" db="EMBL/GenBank/DDBJ databases">
        <title>30 novel species of actinomycetes from the DSMZ collection.</title>
        <authorList>
            <person name="Nouioui I."/>
        </authorList>
    </citation>
    <scope>NUCLEOTIDE SEQUENCE [LARGE SCALE GENOMIC DNA]</scope>
    <source>
        <strain evidence="2">DSM 41921</strain>
    </source>
</reference>
<organism evidence="1 2">
    <name type="scientific">Streptomyces dubilierae</name>
    <dbReference type="NCBI Taxonomy" id="3075533"/>
    <lineage>
        <taxon>Bacteria</taxon>
        <taxon>Bacillati</taxon>
        <taxon>Actinomycetota</taxon>
        <taxon>Actinomycetes</taxon>
        <taxon>Kitasatosporales</taxon>
        <taxon>Streptomycetaceae</taxon>
        <taxon>Streptomyces</taxon>
    </lineage>
</organism>
<proteinExistence type="predicted"/>
<dbReference type="EMBL" id="JAVREU010000001">
    <property type="protein sequence ID" value="MDT0385983.1"/>
    <property type="molecule type" value="Genomic_DNA"/>
</dbReference>
<sequence length="126" mass="12977">MSTPSACASKKIGVPQVASHATRTPRSCAAAQMAGMSHISIVNDAGVSTNMRLVVSRSRADMSASWSKYSTSVSDGISSVSQKTRVGPYTPALTRMWVPMPACAASTAVIAASPLLVAMDASVFAI</sequence>
<comment type="caution">
    <text evidence="1">The sequence shown here is derived from an EMBL/GenBank/DDBJ whole genome shotgun (WGS) entry which is preliminary data.</text>
</comment>
<protein>
    <submittedName>
        <fullName evidence="1">Uncharacterized protein</fullName>
    </submittedName>
</protein>
<evidence type="ECO:0000313" key="1">
    <source>
        <dbReference type="EMBL" id="MDT0385983.1"/>
    </source>
</evidence>